<dbReference type="SUPFAM" id="SSF52096">
    <property type="entry name" value="ClpP/crotonase"/>
    <property type="match status" value="1"/>
</dbReference>
<organism evidence="2 3">
    <name type="scientific">Parahalioglobus pacificus</name>
    <dbReference type="NCBI Taxonomy" id="930806"/>
    <lineage>
        <taxon>Bacteria</taxon>
        <taxon>Pseudomonadati</taxon>
        <taxon>Pseudomonadota</taxon>
        <taxon>Gammaproteobacteria</taxon>
        <taxon>Cellvibrionales</taxon>
        <taxon>Halieaceae</taxon>
        <taxon>Parahalioglobus</taxon>
    </lineage>
</organism>
<dbReference type="AlphaFoldDB" id="A0A919CM24"/>
<keyword evidence="3" id="KW-1185">Reference proteome</keyword>
<evidence type="ECO:0000256" key="1">
    <source>
        <dbReference type="ARBA" id="ARBA00005254"/>
    </source>
</evidence>
<dbReference type="PANTHER" id="PTHR11941:SF54">
    <property type="entry name" value="ENOYL-COA HYDRATASE, MITOCHONDRIAL"/>
    <property type="match status" value="1"/>
</dbReference>
<dbReference type="PANTHER" id="PTHR11941">
    <property type="entry name" value="ENOYL-COA HYDRATASE-RELATED"/>
    <property type="match status" value="1"/>
</dbReference>
<dbReference type="Proteomes" id="UP000644693">
    <property type="component" value="Unassembled WGS sequence"/>
</dbReference>
<dbReference type="GO" id="GO:0003824">
    <property type="term" value="F:catalytic activity"/>
    <property type="evidence" value="ECO:0007669"/>
    <property type="project" value="UniProtKB-ARBA"/>
</dbReference>
<comment type="caution">
    <text evidence="2">The sequence shown here is derived from an EMBL/GenBank/DDBJ whole genome shotgun (WGS) entry which is preliminary data.</text>
</comment>
<protein>
    <submittedName>
        <fullName evidence="2">Enoyl-CoA hydratase</fullName>
    </submittedName>
</protein>
<dbReference type="RefSeq" id="WP_189478507.1">
    <property type="nucleotide sequence ID" value="NZ_BMYM01000003.1"/>
</dbReference>
<comment type="similarity">
    <text evidence="1">Belongs to the enoyl-CoA hydratase/isomerase family.</text>
</comment>
<evidence type="ECO:0000313" key="3">
    <source>
        <dbReference type="Proteomes" id="UP000644693"/>
    </source>
</evidence>
<dbReference type="Gene3D" id="3.90.226.10">
    <property type="entry name" value="2-enoyl-CoA Hydratase, Chain A, domain 1"/>
    <property type="match status" value="1"/>
</dbReference>
<dbReference type="EMBL" id="BMYM01000003">
    <property type="protein sequence ID" value="GHD38294.1"/>
    <property type="molecule type" value="Genomic_DNA"/>
</dbReference>
<reference evidence="2" key="1">
    <citation type="journal article" date="2014" name="Int. J. Syst. Evol. Microbiol.">
        <title>Complete genome sequence of Corynebacterium casei LMG S-19264T (=DSM 44701T), isolated from a smear-ripened cheese.</title>
        <authorList>
            <consortium name="US DOE Joint Genome Institute (JGI-PGF)"/>
            <person name="Walter F."/>
            <person name="Albersmeier A."/>
            <person name="Kalinowski J."/>
            <person name="Ruckert C."/>
        </authorList>
    </citation>
    <scope>NUCLEOTIDE SEQUENCE</scope>
    <source>
        <strain evidence="2">KCTC 23430</strain>
    </source>
</reference>
<dbReference type="Pfam" id="PF00378">
    <property type="entry name" value="ECH_1"/>
    <property type="match status" value="1"/>
</dbReference>
<name>A0A919CM24_9GAMM</name>
<gene>
    <name evidence="2" type="ORF">GCM10007053_28680</name>
</gene>
<reference evidence="2" key="2">
    <citation type="submission" date="2020-09" db="EMBL/GenBank/DDBJ databases">
        <authorList>
            <person name="Sun Q."/>
            <person name="Kim S."/>
        </authorList>
    </citation>
    <scope>NUCLEOTIDE SEQUENCE</scope>
    <source>
        <strain evidence="2">KCTC 23430</strain>
    </source>
</reference>
<evidence type="ECO:0000313" key="2">
    <source>
        <dbReference type="EMBL" id="GHD38294.1"/>
    </source>
</evidence>
<dbReference type="InterPro" id="IPR029045">
    <property type="entry name" value="ClpP/crotonase-like_dom_sf"/>
</dbReference>
<dbReference type="GO" id="GO:0006635">
    <property type="term" value="P:fatty acid beta-oxidation"/>
    <property type="evidence" value="ECO:0007669"/>
    <property type="project" value="TreeGrafter"/>
</dbReference>
<proteinExistence type="inferred from homology"/>
<sequence length="228" mass="24427">MEFTIQDKIAIITMDDGKANVVSPDFIVTMNDCLDKAEAEGAGAVLLMGREGMFSAGFDLKVFQQGAEAGIAMVAGGMELSIRLFSFPMPVVAACTGHGIAMGAFLLMSCDTRIGTEGDFKLTLPETRIHMDLPKPMVTLSRARLAVAHLSRAAIQSEIYDPIQAVAAGFLDEVTSADRIQARALAVASELAELPQQNYAANKLLVRQPVLDVMKAELVEFKSSVNFG</sequence>
<dbReference type="NCBIfam" id="NF004858">
    <property type="entry name" value="PRK06213.1"/>
    <property type="match status" value="1"/>
</dbReference>
<dbReference type="CDD" id="cd06558">
    <property type="entry name" value="crotonase-like"/>
    <property type="match status" value="1"/>
</dbReference>
<accession>A0A919CM24</accession>
<dbReference type="InterPro" id="IPR001753">
    <property type="entry name" value="Enoyl-CoA_hydra/iso"/>
</dbReference>